<dbReference type="Proteomes" id="UP001142175">
    <property type="component" value="Unassembled WGS sequence"/>
</dbReference>
<dbReference type="AlphaFoldDB" id="A0A9X2P3C5"/>
<name>A0A9X2P3C5_9BACT</name>
<proteinExistence type="predicted"/>
<comment type="caution">
    <text evidence="1">The sequence shown here is derived from an EMBL/GenBank/DDBJ whole genome shotgun (WGS) entry which is preliminary data.</text>
</comment>
<evidence type="ECO:0000313" key="2">
    <source>
        <dbReference type="Proteomes" id="UP001142175"/>
    </source>
</evidence>
<dbReference type="RefSeq" id="WP_258422213.1">
    <property type="nucleotide sequence ID" value="NZ_JANSUY010000002.1"/>
</dbReference>
<reference evidence="1" key="1">
    <citation type="submission" date="2022-08" db="EMBL/GenBank/DDBJ databases">
        <authorList>
            <person name="Zhang D."/>
        </authorList>
    </citation>
    <scope>NUCLEOTIDE SEQUENCE</scope>
    <source>
        <strain evidence="1">XJ19-11</strain>
    </source>
</reference>
<gene>
    <name evidence="1" type="ORF">NU887_04750</name>
</gene>
<sequence>MSSHHFVKEQQEPALLILNTAGISFEQIAPLLEWVPTILVVQDEVPVVISWGVKIDLILAEMDFQKSHYHLLEEQYPVKFLGVQEENFLEEGLQYLIASKHGAVNIIGLDHLKVFELEPMLEFLDIVVWDGPIRYFPIKNGQFKKWLPATSLQLHAPEGTILEVQTPEGNEMVQVKHATFIEVEEGTTIIKGNGIFWIGEFMNT</sequence>
<keyword evidence="2" id="KW-1185">Reference proteome</keyword>
<evidence type="ECO:0000313" key="1">
    <source>
        <dbReference type="EMBL" id="MCR9014332.1"/>
    </source>
</evidence>
<dbReference type="EMBL" id="JANSUY010000002">
    <property type="protein sequence ID" value="MCR9014332.1"/>
    <property type="molecule type" value="Genomic_DNA"/>
</dbReference>
<protein>
    <submittedName>
        <fullName evidence="1">Thiamine pyrophosphokinase</fullName>
    </submittedName>
</protein>
<accession>A0A9X2P3C5</accession>
<organism evidence="1 2">
    <name type="scientific">Aquiflexum gelatinilyticum</name>
    <dbReference type="NCBI Taxonomy" id="2961943"/>
    <lineage>
        <taxon>Bacteria</taxon>
        <taxon>Pseudomonadati</taxon>
        <taxon>Bacteroidota</taxon>
        <taxon>Cytophagia</taxon>
        <taxon>Cytophagales</taxon>
        <taxon>Cyclobacteriaceae</taxon>
        <taxon>Aquiflexum</taxon>
    </lineage>
</organism>